<gene>
    <name evidence="8" type="ORF">IRI77_16120</name>
</gene>
<keyword evidence="3 6" id="KW-0812">Transmembrane</keyword>
<evidence type="ECO:0000313" key="8">
    <source>
        <dbReference type="EMBL" id="QOY91413.1"/>
    </source>
</evidence>
<evidence type="ECO:0000256" key="6">
    <source>
        <dbReference type="SAM" id="Phobius"/>
    </source>
</evidence>
<feature type="transmembrane region" description="Helical" evidence="6">
    <location>
        <begin position="104"/>
        <end position="125"/>
    </location>
</feature>
<accession>A0A7S7NX42</accession>
<proteinExistence type="inferred from homology"/>
<evidence type="ECO:0000256" key="5">
    <source>
        <dbReference type="ARBA" id="ARBA00023136"/>
    </source>
</evidence>
<dbReference type="Proteomes" id="UP000593892">
    <property type="component" value="Chromosome"/>
</dbReference>
<reference evidence="8 9" key="1">
    <citation type="submission" date="2020-10" db="EMBL/GenBank/DDBJ databases">
        <title>Complete genome sequence of Paludibaculum fermentans P105T, a facultatively anaerobic acidobacterium capable of dissimilatory Fe(III) reduction.</title>
        <authorList>
            <person name="Dedysh S.N."/>
            <person name="Beletsky A.V."/>
            <person name="Kulichevskaya I.S."/>
            <person name="Mardanov A.V."/>
            <person name="Ravin N.V."/>
        </authorList>
    </citation>
    <scope>NUCLEOTIDE SEQUENCE [LARGE SCALE GENOMIC DNA]</scope>
    <source>
        <strain evidence="8 9">P105</strain>
    </source>
</reference>
<dbReference type="EMBL" id="CP063849">
    <property type="protein sequence ID" value="QOY91413.1"/>
    <property type="molecule type" value="Genomic_DNA"/>
</dbReference>
<dbReference type="RefSeq" id="WP_194453067.1">
    <property type="nucleotide sequence ID" value="NZ_CP063849.1"/>
</dbReference>
<feature type="transmembrane region" description="Helical" evidence="6">
    <location>
        <begin position="38"/>
        <end position="60"/>
    </location>
</feature>
<keyword evidence="5 6" id="KW-0472">Membrane</keyword>
<feature type="transmembrane region" description="Helical" evidence="6">
    <location>
        <begin position="72"/>
        <end position="92"/>
    </location>
</feature>
<comment type="similarity">
    <text evidence="2">Belongs to the GtrA family.</text>
</comment>
<feature type="transmembrane region" description="Helical" evidence="6">
    <location>
        <begin position="12"/>
        <end position="32"/>
    </location>
</feature>
<comment type="subcellular location">
    <subcellularLocation>
        <location evidence="1">Membrane</location>
        <topology evidence="1">Multi-pass membrane protein</topology>
    </subcellularLocation>
</comment>
<dbReference type="Pfam" id="PF04138">
    <property type="entry name" value="GtrA_DPMS_TM"/>
    <property type="match status" value="1"/>
</dbReference>
<keyword evidence="9" id="KW-1185">Reference proteome</keyword>
<feature type="domain" description="GtrA/DPMS transmembrane" evidence="7">
    <location>
        <begin position="9"/>
        <end position="125"/>
    </location>
</feature>
<evidence type="ECO:0000256" key="4">
    <source>
        <dbReference type="ARBA" id="ARBA00022989"/>
    </source>
</evidence>
<sequence length="133" mass="14589">MSVGARWLKFNAVGLLGIAVQLAALQLFAGLLHWNYLLATAAAVEIAVLHNFVWHVVWTWRGEPQPIAGRLLRFHLGNGLVSLVANVGLMRLFAGALRIPLMPANLLCIGLAALANFAVSEWWVFAPRRRGEV</sequence>
<evidence type="ECO:0000259" key="7">
    <source>
        <dbReference type="Pfam" id="PF04138"/>
    </source>
</evidence>
<dbReference type="PANTHER" id="PTHR38459:SF1">
    <property type="entry name" value="PROPHAGE BACTOPRENOL-LINKED GLUCOSE TRANSLOCASE HOMOLOG"/>
    <property type="match status" value="1"/>
</dbReference>
<organism evidence="8 9">
    <name type="scientific">Paludibaculum fermentans</name>
    <dbReference type="NCBI Taxonomy" id="1473598"/>
    <lineage>
        <taxon>Bacteria</taxon>
        <taxon>Pseudomonadati</taxon>
        <taxon>Acidobacteriota</taxon>
        <taxon>Terriglobia</taxon>
        <taxon>Bryobacterales</taxon>
        <taxon>Bryobacteraceae</taxon>
        <taxon>Paludibaculum</taxon>
    </lineage>
</organism>
<evidence type="ECO:0000256" key="3">
    <source>
        <dbReference type="ARBA" id="ARBA00022692"/>
    </source>
</evidence>
<dbReference type="GO" id="GO:0005886">
    <property type="term" value="C:plasma membrane"/>
    <property type="evidence" value="ECO:0007669"/>
    <property type="project" value="TreeGrafter"/>
</dbReference>
<keyword evidence="4 6" id="KW-1133">Transmembrane helix</keyword>
<evidence type="ECO:0000256" key="2">
    <source>
        <dbReference type="ARBA" id="ARBA00009399"/>
    </source>
</evidence>
<dbReference type="PANTHER" id="PTHR38459">
    <property type="entry name" value="PROPHAGE BACTOPRENOL-LINKED GLUCOSE TRANSLOCASE HOMOLOG"/>
    <property type="match status" value="1"/>
</dbReference>
<dbReference type="AlphaFoldDB" id="A0A7S7NX42"/>
<evidence type="ECO:0000256" key="1">
    <source>
        <dbReference type="ARBA" id="ARBA00004141"/>
    </source>
</evidence>
<dbReference type="InterPro" id="IPR007267">
    <property type="entry name" value="GtrA_DPMS_TM"/>
</dbReference>
<dbReference type="InterPro" id="IPR051401">
    <property type="entry name" value="GtrA_CellWall_Glycosyl"/>
</dbReference>
<protein>
    <submittedName>
        <fullName evidence="8">GtrA family protein</fullName>
    </submittedName>
</protein>
<name>A0A7S7NX42_PALFE</name>
<dbReference type="KEGG" id="pfer:IRI77_16120"/>
<evidence type="ECO:0000313" key="9">
    <source>
        <dbReference type="Proteomes" id="UP000593892"/>
    </source>
</evidence>
<dbReference type="GO" id="GO:0000271">
    <property type="term" value="P:polysaccharide biosynthetic process"/>
    <property type="evidence" value="ECO:0007669"/>
    <property type="project" value="InterPro"/>
</dbReference>